<name>A0ACB9ZS53_CATRO</name>
<evidence type="ECO:0000313" key="1">
    <source>
        <dbReference type="EMBL" id="KAI5650557.1"/>
    </source>
</evidence>
<comment type="caution">
    <text evidence="1">The sequence shown here is derived from an EMBL/GenBank/DDBJ whole genome shotgun (WGS) entry which is preliminary data.</text>
</comment>
<organism evidence="1 2">
    <name type="scientific">Catharanthus roseus</name>
    <name type="common">Madagascar periwinkle</name>
    <name type="synonym">Vinca rosea</name>
    <dbReference type="NCBI Taxonomy" id="4058"/>
    <lineage>
        <taxon>Eukaryota</taxon>
        <taxon>Viridiplantae</taxon>
        <taxon>Streptophyta</taxon>
        <taxon>Embryophyta</taxon>
        <taxon>Tracheophyta</taxon>
        <taxon>Spermatophyta</taxon>
        <taxon>Magnoliopsida</taxon>
        <taxon>eudicotyledons</taxon>
        <taxon>Gunneridae</taxon>
        <taxon>Pentapetalae</taxon>
        <taxon>asterids</taxon>
        <taxon>lamiids</taxon>
        <taxon>Gentianales</taxon>
        <taxon>Apocynaceae</taxon>
        <taxon>Rauvolfioideae</taxon>
        <taxon>Vinceae</taxon>
        <taxon>Catharanthinae</taxon>
        <taxon>Catharanthus</taxon>
    </lineage>
</organism>
<reference evidence="2" key="1">
    <citation type="journal article" date="2023" name="Nat. Plants">
        <title>Single-cell RNA sequencing provides a high-resolution roadmap for understanding the multicellular compartmentation of specialized metabolism.</title>
        <authorList>
            <person name="Sun S."/>
            <person name="Shen X."/>
            <person name="Li Y."/>
            <person name="Li Y."/>
            <person name="Wang S."/>
            <person name="Li R."/>
            <person name="Zhang H."/>
            <person name="Shen G."/>
            <person name="Guo B."/>
            <person name="Wei J."/>
            <person name="Xu J."/>
            <person name="St-Pierre B."/>
            <person name="Chen S."/>
            <person name="Sun C."/>
        </authorList>
    </citation>
    <scope>NUCLEOTIDE SEQUENCE [LARGE SCALE GENOMIC DNA]</scope>
</reference>
<evidence type="ECO:0000313" key="2">
    <source>
        <dbReference type="Proteomes" id="UP001060085"/>
    </source>
</evidence>
<dbReference type="EMBL" id="CM044708">
    <property type="protein sequence ID" value="KAI5650557.1"/>
    <property type="molecule type" value="Genomic_DNA"/>
</dbReference>
<keyword evidence="2" id="KW-1185">Reference proteome</keyword>
<proteinExistence type="predicted"/>
<gene>
    <name evidence="1" type="ORF">M9H77_36562</name>
</gene>
<sequence>MAAQVETTHQGSGGGGGGDVSVTAGDPSQSQNRTDNVDDDDVVTSIDDVDEIEKTRTLICALNFLSRNLPLPPDVYDAVSTIYQDGSSDADVDCDSDSEVAGGFCNPIDGSNVVGGGGVGSAAPSSEKSKDGSGISSYGDLMADFEVALFKQRQSCMSGNGLAELKETRYQSQIQHRLSELEELPTNRGEDLQSKCLLELYGLKLADLQAKVRSEVSAEYWLRLYCSNPEKQLFDWGMMRLPRPLYGIGDAFAVDPEDPLKKKRDAERLSRLEEEERNRVETKKRKFFTDLLNAARELQLQVQAAQKRRKQRNDGVQAWHGRQRQRATRAEKLRFQALKADDQEAYMKMVEESKNERLTMLLGKTNDLLVRLGAAVQRQKDAEHDGIGPSEGSDADLPEVSASKAETPGQSLPEEDEDNFDNEPNRQVKTGDLLEGQRQYNSVVHSIQEKVTEQPAMLEGGVLRPYQLEGLQWMLSLFNNNLNGILADEMGLGKTIQTISLIAYLMENKGVAGPHLVVAPKAVLPNWKHEFTTWAPSMVAVLYDGRLEERKAMREEYSGEGKFNVLITHYDLIIRDKAFLKKIHWYYMIVDEGHRLKNHDCVLARTLVSGYRIRRRLLLTGTPIQNSLQELWSLLNFLLPTIFNSVENFEEWFNAPFADKGDAALTDEEELLIIRRLHQVIRPFILRRKKDEVEKYLPAKTQVILKCDMSAWQKVYYHQVTDVGRVGLHNRTGKSQSLNNLSMQLRKCCNHPYLFVGDYNMWRRDEIVRASGKFELLDRLLPKLRRAGHRILLFSQMTRLIDILEIYLQLHDFKYLRLDGSTKTEERGTLLKQFNAPDSPYFIFLLSTRAGGLGLNLQSADTVIIFDSDWNPQMDQQAEDRAHRIGQKKEVRVFVLVSVGSIEEVILERAKQKMGIDAKVIQAGLFNTTSTVKDREELLEEIMRRGSSSLGTDVPSEREINRLAARTEEEFWLFEKIDEERRKKESYRTRLMEEQEVPDWVYATPDPNDKKGKGFDYEAANITGKRRRKEVIYQDTYNDELIKELENGESSSRSMKGKKKKENPPPVVNNEVPNEDSAGEEKAVQGSKKEAESVVGKGTRGHTIGFTLRKVKADDDASSSHKEDDSSQRDATLDGLTWKAHKRKRSSLVS</sequence>
<accession>A0ACB9ZS53</accession>
<protein>
    <submittedName>
        <fullName evidence="1">Uncharacterized protein</fullName>
    </submittedName>
</protein>
<dbReference type="Proteomes" id="UP001060085">
    <property type="component" value="Linkage Group LG08"/>
</dbReference>